<accession>S0FM16</accession>
<dbReference type="Proteomes" id="UP000014155">
    <property type="component" value="Unassembled WGS sequence"/>
</dbReference>
<keyword evidence="2" id="KW-1185">Reference proteome</keyword>
<comment type="caution">
    <text evidence="1">The sequence shown here is derived from an EMBL/GenBank/DDBJ whole genome shotgun (WGS) entry which is preliminary data.</text>
</comment>
<evidence type="ECO:0000313" key="1">
    <source>
        <dbReference type="EMBL" id="EMS72952.1"/>
    </source>
</evidence>
<evidence type="ECO:0000313" key="2">
    <source>
        <dbReference type="Proteomes" id="UP000014155"/>
    </source>
</evidence>
<gene>
    <name evidence="1" type="ORF">CTER_1222</name>
</gene>
<protein>
    <recommendedName>
        <fullName evidence="3">Spo0E like sporulation regulatory protein</fullName>
    </recommendedName>
</protein>
<dbReference type="PATRIC" id="fig|1195236.3.peg.1532"/>
<sequence>MDRVMKLKAEIEEIRALLNDAAADIGSIQCNLKELMELSLKFEELILEYINEKSR</sequence>
<dbReference type="AlphaFoldDB" id="S0FM16"/>
<name>S0FM16_RUMCE</name>
<reference evidence="1 2" key="1">
    <citation type="journal article" date="2013" name="Genome Announc.">
        <title>Draft Genome Sequence of the Cellulolytic, Mesophilic, Anaerobic Bacterium Clostridium termitidis Strain CT1112 (DSM 5398).</title>
        <authorList>
            <person name="Lal S."/>
            <person name="Ramachandran U."/>
            <person name="Zhang X."/>
            <person name="Munir R."/>
            <person name="Sparling R."/>
            <person name="Levin D.B."/>
        </authorList>
    </citation>
    <scope>NUCLEOTIDE SEQUENCE [LARGE SCALE GENOMIC DNA]</scope>
    <source>
        <strain evidence="1 2">CT1112</strain>
    </source>
</reference>
<organism evidence="1 2">
    <name type="scientific">Ruminiclostridium cellobioparum subsp. termitidis CT1112</name>
    <dbReference type="NCBI Taxonomy" id="1195236"/>
    <lineage>
        <taxon>Bacteria</taxon>
        <taxon>Bacillati</taxon>
        <taxon>Bacillota</taxon>
        <taxon>Clostridia</taxon>
        <taxon>Eubacteriales</taxon>
        <taxon>Oscillospiraceae</taxon>
        <taxon>Ruminiclostridium</taxon>
    </lineage>
</organism>
<dbReference type="EMBL" id="AORV01000025">
    <property type="protein sequence ID" value="EMS72952.1"/>
    <property type="molecule type" value="Genomic_DNA"/>
</dbReference>
<evidence type="ECO:0008006" key="3">
    <source>
        <dbReference type="Google" id="ProtNLM"/>
    </source>
</evidence>
<proteinExistence type="predicted"/>
<dbReference type="RefSeq" id="WP_004624702.1">
    <property type="nucleotide sequence ID" value="NZ_AORV01000025.1"/>
</dbReference>